<sequence>MAASSAAAAPAKSFEEERTLQQELSSPIILADRVIKLAQDAESTRPECSDLANQTDRLSQLLRSTVRLASSNQSLYERPVHRIVSEVTKNLEKALTLVKKCKKHGSGVLRQVFAIATTADFRKVQGLLDSSIADMKWLLSIFESDEANLAMPPIASNDPILAWVWSYIATLHIGQLKERGDAANELGSLARDNERNKKMIVDEGGILPLLRLLKEGSLPDAQIAAANALSNLGTDQERVQIIVHEHGIPIIVGTLADSPMKVQISVANLVAKMADLDNVAQEEFARENVIKPLVSFLSMDTVLDDLKIQDIPSLIQKKKELGGKPRSLNNYSSLNSSFSSHSDGSSRGGHHKKEREVESPEMKLKLRVSCARALWMLCRKSLVNSRKITETKGLLCLAKIIESEKEELQLKCLMTVMEVAAVAELSPDLRRAAFKTNSPAAKAILEQMLRILQEESDPAMLVPAIRSIGSLARTFPTRETRIIKPLVTKLGQRDVDVAVAAAIALGKFACPDNFNHLEHSKAIIEFDGVPPLMRLLKSGDQGQLHGLILLCYLALHVGNSSALEEVRALNVLETSARSFLSQHPDLREIFAKAIHQLTLYQVGGHPHRPSHAM</sequence>
<protein>
    <recommendedName>
        <fullName evidence="4">DUF7792 domain-containing protein</fullName>
    </recommendedName>
</protein>
<dbReference type="InterPro" id="IPR011989">
    <property type="entry name" value="ARM-like"/>
</dbReference>
<evidence type="ECO:0000256" key="1">
    <source>
        <dbReference type="ARBA" id="ARBA00022737"/>
    </source>
</evidence>
<evidence type="ECO:0000313" key="6">
    <source>
        <dbReference type="Proteomes" id="UP001345219"/>
    </source>
</evidence>
<dbReference type="Proteomes" id="UP001345219">
    <property type="component" value="Chromosome 4"/>
</dbReference>
<evidence type="ECO:0000313" key="5">
    <source>
        <dbReference type="EMBL" id="KAK4750712.1"/>
    </source>
</evidence>
<dbReference type="PANTHER" id="PTHR46168:SF15">
    <property type="entry name" value="ARMADILLO REPEAT-CONTAINING DOMAIN-CONTAINING PROTEIN"/>
    <property type="match status" value="1"/>
</dbReference>
<proteinExistence type="predicted"/>
<dbReference type="SUPFAM" id="SSF48371">
    <property type="entry name" value="ARM repeat"/>
    <property type="match status" value="1"/>
</dbReference>
<name>A0AAN7JP92_9MYRT</name>
<dbReference type="AlphaFoldDB" id="A0AAN7JP92"/>
<feature type="domain" description="DUF7792" evidence="4">
    <location>
        <begin position="21"/>
        <end position="142"/>
    </location>
</feature>
<evidence type="ECO:0000256" key="2">
    <source>
        <dbReference type="PROSITE-ProRule" id="PRU00259"/>
    </source>
</evidence>
<dbReference type="SMART" id="SM00185">
    <property type="entry name" value="ARM"/>
    <property type="match status" value="4"/>
</dbReference>
<dbReference type="Gene3D" id="1.20.930.20">
    <property type="entry name" value="Adaptor protein Cbl, N-terminal domain"/>
    <property type="match status" value="1"/>
</dbReference>
<evidence type="ECO:0000259" key="4">
    <source>
        <dbReference type="Pfam" id="PF25055"/>
    </source>
</evidence>
<gene>
    <name evidence="5" type="ORF">SAY87_004194</name>
</gene>
<feature type="repeat" description="ARM" evidence="2">
    <location>
        <begin position="204"/>
        <end position="247"/>
    </location>
</feature>
<organism evidence="5 6">
    <name type="scientific">Trapa incisa</name>
    <dbReference type="NCBI Taxonomy" id="236973"/>
    <lineage>
        <taxon>Eukaryota</taxon>
        <taxon>Viridiplantae</taxon>
        <taxon>Streptophyta</taxon>
        <taxon>Embryophyta</taxon>
        <taxon>Tracheophyta</taxon>
        <taxon>Spermatophyta</taxon>
        <taxon>Magnoliopsida</taxon>
        <taxon>eudicotyledons</taxon>
        <taxon>Gunneridae</taxon>
        <taxon>Pentapetalae</taxon>
        <taxon>rosids</taxon>
        <taxon>malvids</taxon>
        <taxon>Myrtales</taxon>
        <taxon>Lythraceae</taxon>
        <taxon>Trapa</taxon>
    </lineage>
</organism>
<reference evidence="5 6" key="1">
    <citation type="journal article" date="2023" name="Hortic Res">
        <title>Pangenome of water caltrop reveals structural variations and asymmetric subgenome divergence after allopolyploidization.</title>
        <authorList>
            <person name="Zhang X."/>
            <person name="Chen Y."/>
            <person name="Wang L."/>
            <person name="Yuan Y."/>
            <person name="Fang M."/>
            <person name="Shi L."/>
            <person name="Lu R."/>
            <person name="Comes H.P."/>
            <person name="Ma Y."/>
            <person name="Chen Y."/>
            <person name="Huang G."/>
            <person name="Zhou Y."/>
            <person name="Zheng Z."/>
            <person name="Qiu Y."/>
        </authorList>
    </citation>
    <scope>NUCLEOTIDE SEQUENCE [LARGE SCALE GENOMIC DNA]</scope>
    <source>
        <tissue evidence="5">Roots</tissue>
    </source>
</reference>
<comment type="caution">
    <text evidence="5">The sequence shown here is derived from an EMBL/GenBank/DDBJ whole genome shotgun (WGS) entry which is preliminary data.</text>
</comment>
<evidence type="ECO:0000256" key="3">
    <source>
        <dbReference type="SAM" id="MobiDB-lite"/>
    </source>
</evidence>
<accession>A0AAN7JP92</accession>
<dbReference type="PROSITE" id="PS50176">
    <property type="entry name" value="ARM_REPEAT"/>
    <property type="match status" value="1"/>
</dbReference>
<dbReference type="Gene3D" id="1.25.10.10">
    <property type="entry name" value="Leucine-rich Repeat Variant"/>
    <property type="match status" value="2"/>
</dbReference>
<dbReference type="Pfam" id="PF00514">
    <property type="entry name" value="Arm"/>
    <property type="match status" value="1"/>
</dbReference>
<dbReference type="InterPro" id="IPR000225">
    <property type="entry name" value="Armadillo"/>
</dbReference>
<keyword evidence="6" id="KW-1185">Reference proteome</keyword>
<dbReference type="InterPro" id="IPR016024">
    <property type="entry name" value="ARM-type_fold"/>
</dbReference>
<dbReference type="PANTHER" id="PTHR46168">
    <property type="entry name" value="ARMADILLO REPEAT ONLY 4"/>
    <property type="match status" value="1"/>
</dbReference>
<feature type="region of interest" description="Disordered" evidence="3">
    <location>
        <begin position="332"/>
        <end position="360"/>
    </location>
</feature>
<dbReference type="EMBL" id="JAXIOK010000017">
    <property type="protein sequence ID" value="KAK4750712.1"/>
    <property type="molecule type" value="Genomic_DNA"/>
</dbReference>
<feature type="compositionally biased region" description="Low complexity" evidence="3">
    <location>
        <begin position="332"/>
        <end position="345"/>
    </location>
</feature>
<dbReference type="InterPro" id="IPR036537">
    <property type="entry name" value="Adaptor_Cbl_N_dom_sf"/>
</dbReference>
<dbReference type="InterPro" id="IPR056694">
    <property type="entry name" value="DUF7792"/>
</dbReference>
<keyword evidence="1" id="KW-0677">Repeat</keyword>
<dbReference type="Pfam" id="PF25055">
    <property type="entry name" value="DUF7792"/>
    <property type="match status" value="1"/>
</dbReference>
<dbReference type="GO" id="GO:0007166">
    <property type="term" value="P:cell surface receptor signaling pathway"/>
    <property type="evidence" value="ECO:0007669"/>
    <property type="project" value="InterPro"/>
</dbReference>